<proteinExistence type="predicted"/>
<feature type="region of interest" description="Disordered" evidence="1">
    <location>
        <begin position="1"/>
        <end position="32"/>
    </location>
</feature>
<dbReference type="Proteomes" id="UP000652761">
    <property type="component" value="Unassembled WGS sequence"/>
</dbReference>
<evidence type="ECO:0000256" key="1">
    <source>
        <dbReference type="SAM" id="MobiDB-lite"/>
    </source>
</evidence>
<comment type="caution">
    <text evidence="2">The sequence shown here is derived from an EMBL/GenBank/DDBJ whole genome shotgun (WGS) entry which is preliminary data.</text>
</comment>
<evidence type="ECO:0000313" key="2">
    <source>
        <dbReference type="EMBL" id="MQM20004.1"/>
    </source>
</evidence>
<gene>
    <name evidence="2" type="ORF">Taro_053019</name>
</gene>
<sequence length="59" mass="6395">MMSYCDGPGGGNKPEGVTISAMFGHPYPRPGEEISRRVEHDLRSLSLGDSACGLRQRFA</sequence>
<organism evidence="2 3">
    <name type="scientific">Colocasia esculenta</name>
    <name type="common">Wild taro</name>
    <name type="synonym">Arum esculentum</name>
    <dbReference type="NCBI Taxonomy" id="4460"/>
    <lineage>
        <taxon>Eukaryota</taxon>
        <taxon>Viridiplantae</taxon>
        <taxon>Streptophyta</taxon>
        <taxon>Embryophyta</taxon>
        <taxon>Tracheophyta</taxon>
        <taxon>Spermatophyta</taxon>
        <taxon>Magnoliopsida</taxon>
        <taxon>Liliopsida</taxon>
        <taxon>Araceae</taxon>
        <taxon>Aroideae</taxon>
        <taxon>Colocasieae</taxon>
        <taxon>Colocasia</taxon>
    </lineage>
</organism>
<keyword evidence="3" id="KW-1185">Reference proteome</keyword>
<protein>
    <submittedName>
        <fullName evidence="2">Uncharacterized protein</fullName>
    </submittedName>
</protein>
<dbReference type="EMBL" id="NMUH01009390">
    <property type="protein sequence ID" value="MQM20004.1"/>
    <property type="molecule type" value="Genomic_DNA"/>
</dbReference>
<name>A0A843XK27_COLES</name>
<reference evidence="2" key="1">
    <citation type="submission" date="2017-07" db="EMBL/GenBank/DDBJ databases">
        <title>Taro Niue Genome Assembly and Annotation.</title>
        <authorList>
            <person name="Atibalentja N."/>
            <person name="Keating K."/>
            <person name="Fields C.J."/>
        </authorList>
    </citation>
    <scope>NUCLEOTIDE SEQUENCE</scope>
    <source>
        <strain evidence="2">Niue_2</strain>
        <tissue evidence="2">Leaf</tissue>
    </source>
</reference>
<evidence type="ECO:0000313" key="3">
    <source>
        <dbReference type="Proteomes" id="UP000652761"/>
    </source>
</evidence>
<accession>A0A843XK27</accession>
<dbReference type="AlphaFoldDB" id="A0A843XK27"/>